<sequence length="63" mass="7035">MKSASGRIEFDPEFIDRILDEIGEKAEREFRKFNGVYDAPTESEVAWATKVLKSAGLIKDSAA</sequence>
<dbReference type="RefSeq" id="WP_138289632.1">
    <property type="nucleotide sequence ID" value="NZ_CP058350.1"/>
</dbReference>
<accession>A0ABX6QPK9</accession>
<keyword evidence="2" id="KW-1185">Reference proteome</keyword>
<gene>
    <name evidence="1" type="ORF">FE840_011900</name>
</gene>
<organism evidence="1 2">
    <name type="scientific">Peteryoungia desertarenae</name>
    <dbReference type="NCBI Taxonomy" id="1813451"/>
    <lineage>
        <taxon>Bacteria</taxon>
        <taxon>Pseudomonadati</taxon>
        <taxon>Pseudomonadota</taxon>
        <taxon>Alphaproteobacteria</taxon>
        <taxon>Hyphomicrobiales</taxon>
        <taxon>Rhizobiaceae</taxon>
        <taxon>Peteryoungia</taxon>
    </lineage>
</organism>
<evidence type="ECO:0000313" key="1">
    <source>
        <dbReference type="EMBL" id="QLF70185.1"/>
    </source>
</evidence>
<reference evidence="1 2" key="1">
    <citation type="submission" date="2020-06" db="EMBL/GenBank/DDBJ databases">
        <title>Genome sequence of Rhizobium sp strain ADMK78.</title>
        <authorList>
            <person name="Rahi P."/>
        </authorList>
    </citation>
    <scope>NUCLEOTIDE SEQUENCE [LARGE SCALE GENOMIC DNA]</scope>
    <source>
        <strain evidence="1 2">ADMK78</strain>
    </source>
</reference>
<proteinExistence type="predicted"/>
<name>A0ABX6QPK9_9HYPH</name>
<dbReference type="Proteomes" id="UP000308530">
    <property type="component" value="Chromosome"/>
</dbReference>
<protein>
    <submittedName>
        <fullName evidence="1">Uncharacterized protein</fullName>
    </submittedName>
</protein>
<evidence type="ECO:0000313" key="2">
    <source>
        <dbReference type="Proteomes" id="UP000308530"/>
    </source>
</evidence>
<dbReference type="EMBL" id="CP058350">
    <property type="protein sequence ID" value="QLF70185.1"/>
    <property type="molecule type" value="Genomic_DNA"/>
</dbReference>